<dbReference type="AlphaFoldDB" id="A0A6B0U022"/>
<reference evidence="1" key="1">
    <citation type="submission" date="2019-12" db="EMBL/GenBank/DDBJ databases">
        <title>An insight into the sialome of adult female Ixodes ricinus ticks feeding for 6 days.</title>
        <authorList>
            <person name="Perner J."/>
            <person name="Ribeiro J.M.C."/>
        </authorList>
    </citation>
    <scope>NUCLEOTIDE SEQUENCE</scope>
    <source>
        <strain evidence="1">Semi-engorged</strain>
        <tissue evidence="1">Salivary glands</tissue>
    </source>
</reference>
<sequence length="83" mass="8863">MASLAFFSAFLGSQVAQFGHRPGARASTKAPTAVPSFQSDVKLVMGFSGSLLWIQRSRRCLGVGPVFSKAESSSPSHMGREME</sequence>
<protein>
    <submittedName>
        <fullName evidence="1">Putative secreted protein</fullName>
    </submittedName>
</protein>
<accession>A0A6B0U022</accession>
<evidence type="ECO:0000313" key="1">
    <source>
        <dbReference type="EMBL" id="MXU84898.1"/>
    </source>
</evidence>
<proteinExistence type="predicted"/>
<name>A0A6B0U022_IXORI</name>
<dbReference type="EMBL" id="GIFC01002815">
    <property type="protein sequence ID" value="MXU84898.1"/>
    <property type="molecule type" value="Transcribed_RNA"/>
</dbReference>
<organism evidence="1">
    <name type="scientific">Ixodes ricinus</name>
    <name type="common">Common tick</name>
    <name type="synonym">Acarus ricinus</name>
    <dbReference type="NCBI Taxonomy" id="34613"/>
    <lineage>
        <taxon>Eukaryota</taxon>
        <taxon>Metazoa</taxon>
        <taxon>Ecdysozoa</taxon>
        <taxon>Arthropoda</taxon>
        <taxon>Chelicerata</taxon>
        <taxon>Arachnida</taxon>
        <taxon>Acari</taxon>
        <taxon>Parasitiformes</taxon>
        <taxon>Ixodida</taxon>
        <taxon>Ixodoidea</taxon>
        <taxon>Ixodidae</taxon>
        <taxon>Ixodinae</taxon>
        <taxon>Ixodes</taxon>
    </lineage>
</organism>